<evidence type="ECO:0000313" key="2">
    <source>
        <dbReference type="EMBL" id="BAY17777.1"/>
    </source>
</evidence>
<dbReference type="Proteomes" id="UP000218287">
    <property type="component" value="Chromosome"/>
</dbReference>
<dbReference type="OrthoDB" id="422351at2"/>
<dbReference type="EMBL" id="AP018174">
    <property type="protein sequence ID" value="BAY17777.1"/>
    <property type="molecule type" value="Genomic_DNA"/>
</dbReference>
<organism evidence="2 3">
    <name type="scientific">Anabaenopsis circularis NIES-21</name>
    <dbReference type="NCBI Taxonomy" id="1085406"/>
    <lineage>
        <taxon>Bacteria</taxon>
        <taxon>Bacillati</taxon>
        <taxon>Cyanobacteriota</taxon>
        <taxon>Cyanophyceae</taxon>
        <taxon>Nostocales</taxon>
        <taxon>Nodulariaceae</taxon>
        <taxon>Anabaenopsis</taxon>
    </lineage>
</organism>
<proteinExistence type="predicted"/>
<evidence type="ECO:0000313" key="3">
    <source>
        <dbReference type="Proteomes" id="UP000218287"/>
    </source>
</evidence>
<gene>
    <name evidence="2" type="ORF">NIES21_36190</name>
</gene>
<dbReference type="AlphaFoldDB" id="A0A1Z4GJV2"/>
<feature type="chain" id="PRO_5012622297" evidence="1">
    <location>
        <begin position="21"/>
        <end position="205"/>
    </location>
</feature>
<name>A0A1Z4GJV2_9CYAN</name>
<reference evidence="2 3" key="1">
    <citation type="submission" date="2017-06" db="EMBL/GenBank/DDBJ databases">
        <title>Genome sequencing of cyanobaciteial culture collection at National Institute for Environmental Studies (NIES).</title>
        <authorList>
            <person name="Hirose Y."/>
            <person name="Shimura Y."/>
            <person name="Fujisawa T."/>
            <person name="Nakamura Y."/>
            <person name="Kawachi M."/>
        </authorList>
    </citation>
    <scope>NUCLEOTIDE SEQUENCE [LARGE SCALE GENOMIC DNA]</scope>
    <source>
        <strain evidence="2 3">NIES-21</strain>
    </source>
</reference>
<protein>
    <submittedName>
        <fullName evidence="2">Uncharacterized protein</fullName>
    </submittedName>
</protein>
<feature type="signal peptide" evidence="1">
    <location>
        <begin position="1"/>
        <end position="20"/>
    </location>
</feature>
<evidence type="ECO:0000256" key="1">
    <source>
        <dbReference type="SAM" id="SignalP"/>
    </source>
</evidence>
<sequence>MKAWKMMLFVLLLLLNFAVAQPSWADKMSKISPDYPLVVQNLNSLLIARNNPEQSGYTPEELQQKIAALQLQKQTLETSEDWASCQNETGRPLAIYSRKPEDAIPNSLYYLGNRQTTDEDWDCDAVYLPNDAQVAGLNLPAGEPAILKLVDGARLVARINPTTQQMQFDVPPALVEVLKPEQVTWSVPNLAQADIDIQTPNAPND</sequence>
<keyword evidence="3" id="KW-1185">Reference proteome</keyword>
<keyword evidence="1" id="KW-0732">Signal</keyword>
<accession>A0A1Z4GJV2</accession>